<accession>A0A8J6E822</accession>
<evidence type="ECO:0008006" key="4">
    <source>
        <dbReference type="Google" id="ProtNLM"/>
    </source>
</evidence>
<evidence type="ECO:0000256" key="1">
    <source>
        <dbReference type="SAM" id="MobiDB-lite"/>
    </source>
</evidence>
<keyword evidence="3" id="KW-1185">Reference proteome</keyword>
<evidence type="ECO:0000313" key="2">
    <source>
        <dbReference type="EMBL" id="KAG9463629.1"/>
    </source>
</evidence>
<reference evidence="2" key="1">
    <citation type="thesis" date="2020" institute="ProQuest LLC" country="789 East Eisenhower Parkway, Ann Arbor, MI, USA">
        <title>Comparative Genomics and Chromosome Evolution.</title>
        <authorList>
            <person name="Mudd A.B."/>
        </authorList>
    </citation>
    <scope>NUCLEOTIDE SEQUENCE</scope>
    <source>
        <strain evidence="2">HN-11 Male</strain>
        <tissue evidence="2">Kidney and liver</tissue>
    </source>
</reference>
<dbReference type="OrthoDB" id="10435444at2759"/>
<organism evidence="2 3">
    <name type="scientific">Eleutherodactylus coqui</name>
    <name type="common">Puerto Rican coqui</name>
    <dbReference type="NCBI Taxonomy" id="57060"/>
    <lineage>
        <taxon>Eukaryota</taxon>
        <taxon>Metazoa</taxon>
        <taxon>Chordata</taxon>
        <taxon>Craniata</taxon>
        <taxon>Vertebrata</taxon>
        <taxon>Euteleostomi</taxon>
        <taxon>Amphibia</taxon>
        <taxon>Batrachia</taxon>
        <taxon>Anura</taxon>
        <taxon>Neobatrachia</taxon>
        <taxon>Hyloidea</taxon>
        <taxon>Eleutherodactylidae</taxon>
        <taxon>Eleutherodactylinae</taxon>
        <taxon>Eleutherodactylus</taxon>
        <taxon>Eleutherodactylus</taxon>
    </lineage>
</organism>
<evidence type="ECO:0000313" key="3">
    <source>
        <dbReference type="Proteomes" id="UP000770717"/>
    </source>
</evidence>
<dbReference type="AlphaFoldDB" id="A0A8J6E822"/>
<sequence>MTDPFLYGPGPQTPHEDCSGEEDDMQSDISEASSEAWVVCRSFPWRDDLADINDSTSLASYEPENWDAELETNENPYDEDDVATECEEQISACEYHWGSDDSYEPSLHHAPSIHWSRGDISSAAHIEVGQFEDAEQ</sequence>
<name>A0A8J6E822_ELECQ</name>
<proteinExistence type="predicted"/>
<feature type="region of interest" description="Disordered" evidence="1">
    <location>
        <begin position="1"/>
        <end position="32"/>
    </location>
</feature>
<comment type="caution">
    <text evidence="2">The sequence shown here is derived from an EMBL/GenBank/DDBJ whole genome shotgun (WGS) entry which is preliminary data.</text>
</comment>
<dbReference type="EMBL" id="WNTK01006333">
    <property type="protein sequence ID" value="KAG9463629.1"/>
    <property type="molecule type" value="Genomic_DNA"/>
</dbReference>
<dbReference type="Proteomes" id="UP000770717">
    <property type="component" value="Unassembled WGS sequence"/>
</dbReference>
<gene>
    <name evidence="2" type="ORF">GDO78_021394</name>
</gene>
<protein>
    <recommendedName>
        <fullName evidence="4">Coordinator of PRMT5 and differentiation stimulator</fullName>
    </recommendedName>
</protein>